<dbReference type="AlphaFoldDB" id="A0AAX2CMH2"/>
<feature type="region of interest" description="Disordered" evidence="1">
    <location>
        <begin position="45"/>
        <end position="64"/>
    </location>
</feature>
<evidence type="ECO:0000256" key="1">
    <source>
        <dbReference type="SAM" id="MobiDB-lite"/>
    </source>
</evidence>
<dbReference type="EMBL" id="FMIK01000059">
    <property type="protein sequence ID" value="SCM05728.1"/>
    <property type="molecule type" value="Genomic_DNA"/>
</dbReference>
<gene>
    <name evidence="2" type="ORF">BCB44BAC_04138</name>
</gene>
<protein>
    <recommendedName>
        <fullName evidence="4">Phr family secreted Rap phosphatase inhibitor</fullName>
    </recommendedName>
</protein>
<evidence type="ECO:0000313" key="2">
    <source>
        <dbReference type="EMBL" id="SCM05728.1"/>
    </source>
</evidence>
<sequence>MKKLGLIALGLSCVGILSFGVSNDSSQVYAYGDYPAPQRPDLALNIGDTPAPADNKGDTPAPQA</sequence>
<dbReference type="Proteomes" id="UP000242164">
    <property type="component" value="Unassembled WGS sequence"/>
</dbReference>
<proteinExistence type="predicted"/>
<accession>A0AAX2CMH2</accession>
<comment type="caution">
    <text evidence="2">The sequence shown here is derived from an EMBL/GenBank/DDBJ whole genome shotgun (WGS) entry which is preliminary data.</text>
</comment>
<organism evidence="2 3">
    <name type="scientific">Bacillus cytotoxicus</name>
    <dbReference type="NCBI Taxonomy" id="580165"/>
    <lineage>
        <taxon>Bacteria</taxon>
        <taxon>Bacillati</taxon>
        <taxon>Bacillota</taxon>
        <taxon>Bacilli</taxon>
        <taxon>Bacillales</taxon>
        <taxon>Bacillaceae</taxon>
        <taxon>Bacillus</taxon>
        <taxon>Bacillus cereus group</taxon>
    </lineage>
</organism>
<dbReference type="RefSeq" id="WP_087099341.1">
    <property type="nucleotide sequence ID" value="NZ_CP066179.1"/>
</dbReference>
<reference evidence="2 3" key="1">
    <citation type="submission" date="2016-08" db="EMBL/GenBank/DDBJ databases">
        <authorList>
            <person name="Loux V."/>
            <person name="Rue O."/>
        </authorList>
    </citation>
    <scope>NUCLEOTIDE SEQUENCE [LARGE SCALE GENOMIC DNA]</scope>
    <source>
        <strain evidence="2 3">AFSSA_08CEB44bac</strain>
    </source>
</reference>
<name>A0AAX2CMH2_9BACI</name>
<dbReference type="NCBIfam" id="TIGR04429">
    <property type="entry name" value="Phr_nterm"/>
    <property type="match status" value="1"/>
</dbReference>
<evidence type="ECO:0000313" key="3">
    <source>
        <dbReference type="Proteomes" id="UP000242164"/>
    </source>
</evidence>
<evidence type="ECO:0008006" key="4">
    <source>
        <dbReference type="Google" id="ProtNLM"/>
    </source>
</evidence>
<dbReference type="InterPro" id="IPR030968">
    <property type="entry name" value="RapG/K_inhib"/>
</dbReference>